<organism evidence="2 3">
    <name type="scientific">Azospirillum picis</name>
    <dbReference type="NCBI Taxonomy" id="488438"/>
    <lineage>
        <taxon>Bacteria</taxon>
        <taxon>Pseudomonadati</taxon>
        <taxon>Pseudomonadota</taxon>
        <taxon>Alphaproteobacteria</taxon>
        <taxon>Rhodospirillales</taxon>
        <taxon>Azospirillaceae</taxon>
        <taxon>Azospirillum</taxon>
    </lineage>
</organism>
<feature type="region of interest" description="Disordered" evidence="1">
    <location>
        <begin position="1"/>
        <end position="24"/>
    </location>
</feature>
<dbReference type="Proteomes" id="UP001244552">
    <property type="component" value="Unassembled WGS sequence"/>
</dbReference>
<keyword evidence="3" id="KW-1185">Reference proteome</keyword>
<gene>
    <name evidence="2" type="ORF">QO018_003875</name>
</gene>
<reference evidence="2 3" key="1">
    <citation type="submission" date="2023-07" db="EMBL/GenBank/DDBJ databases">
        <title>Genomic Encyclopedia of Type Strains, Phase IV (KMG-IV): sequencing the most valuable type-strain genomes for metagenomic binning, comparative biology and taxonomic classification.</title>
        <authorList>
            <person name="Goeker M."/>
        </authorList>
    </citation>
    <scope>NUCLEOTIDE SEQUENCE [LARGE SCALE GENOMIC DNA]</scope>
    <source>
        <strain evidence="2 3">DSM 19922</strain>
    </source>
</reference>
<sequence length="72" mass="8021">MPATPPETPLEQAARHVSEAEKRVERQSAILDGLVKAGHAEAADKARHVLRTLQTSLDLAREHLELERTMSR</sequence>
<evidence type="ECO:0000313" key="3">
    <source>
        <dbReference type="Proteomes" id="UP001244552"/>
    </source>
</evidence>
<dbReference type="EMBL" id="JAUSVU010000015">
    <property type="protein sequence ID" value="MDQ0534997.1"/>
    <property type="molecule type" value="Genomic_DNA"/>
</dbReference>
<feature type="compositionally biased region" description="Basic and acidic residues" evidence="1">
    <location>
        <begin position="13"/>
        <end position="24"/>
    </location>
</feature>
<comment type="caution">
    <text evidence="2">The sequence shown here is derived from an EMBL/GenBank/DDBJ whole genome shotgun (WGS) entry which is preliminary data.</text>
</comment>
<protein>
    <submittedName>
        <fullName evidence="2">Uncharacterized protein</fullName>
    </submittedName>
</protein>
<accession>A0ABU0MNE8</accession>
<dbReference type="RefSeq" id="WP_209986664.1">
    <property type="nucleotide sequence ID" value="NZ_JAGINO010000019.1"/>
</dbReference>
<evidence type="ECO:0000256" key="1">
    <source>
        <dbReference type="SAM" id="MobiDB-lite"/>
    </source>
</evidence>
<proteinExistence type="predicted"/>
<evidence type="ECO:0000313" key="2">
    <source>
        <dbReference type="EMBL" id="MDQ0534997.1"/>
    </source>
</evidence>
<name>A0ABU0MNE8_9PROT</name>